<sequence>MTTRNLKDGSKKPWLCECYPQGRAGKRVRKRFATKGEATAFELHLMKEVDDKPWLGSKPDHRRLSNLVELWYMLHGKNLKSGEHTRLRLGNMVEDLSDPIAAQLNSKHLATYRAARMNKGRGQEHKELSIASNNVDFGLLKAMFNKLIKLGEWKLPNPVSGIEAIKKPESELAFLTEQEIHLLFEVAQQSPIGDELTKIYKVCLATGARIREAIYLKGSNLTKYRITYNNTKGKRNRTVPISEELYNQIYKPTNDRLFTCGYGVAYKWLTKALPHLPEGQATHVLRHTFASHFMTNGGNILVLKEILGHQHIDHTMIYAHFSPNHLSDAVRFNPLTNLSI</sequence>
<dbReference type="GO" id="GO:0015074">
    <property type="term" value="P:DNA integration"/>
    <property type="evidence" value="ECO:0007669"/>
    <property type="project" value="UniProtKB-KW"/>
</dbReference>
<dbReference type="RefSeq" id="WP_017821151.1">
    <property type="nucleotide sequence ID" value="NC_022349.1"/>
</dbReference>
<proteinExistence type="predicted"/>
<keyword evidence="2" id="KW-0233">DNA recombination</keyword>
<dbReference type="EMBL" id="CP006718">
    <property type="protein sequence ID" value="AGV17066.1"/>
    <property type="molecule type" value="Genomic_DNA"/>
</dbReference>
<evidence type="ECO:0000313" key="4">
    <source>
        <dbReference type="EMBL" id="AGV17066.1"/>
    </source>
</evidence>
<evidence type="ECO:0000256" key="2">
    <source>
        <dbReference type="ARBA" id="ARBA00023172"/>
    </source>
</evidence>
<dbReference type="GO" id="GO:0003677">
    <property type="term" value="F:DNA binding"/>
    <property type="evidence" value="ECO:0007669"/>
    <property type="project" value="InterPro"/>
</dbReference>
<dbReference type="PANTHER" id="PTHR30349:SF93">
    <property type="entry name" value="FELS-2 PROPHAGE PROTEIN"/>
    <property type="match status" value="1"/>
</dbReference>
<dbReference type="InterPro" id="IPR011010">
    <property type="entry name" value="DNA_brk_join_enz"/>
</dbReference>
<dbReference type="Pfam" id="PF00589">
    <property type="entry name" value="Phage_integrase"/>
    <property type="match status" value="2"/>
</dbReference>
<dbReference type="AlphaFoldDB" id="A0A2I3C7K6"/>
<evidence type="ECO:0000256" key="1">
    <source>
        <dbReference type="ARBA" id="ARBA00022908"/>
    </source>
</evidence>
<accession>A0A2I3C7K6</accession>
<dbReference type="Pfam" id="PF24624">
    <property type="entry name" value="Int_N"/>
    <property type="match status" value="1"/>
</dbReference>
<name>A0A2I3C7K6_VIBAX</name>
<evidence type="ECO:0000259" key="3">
    <source>
        <dbReference type="PROSITE" id="PS51898"/>
    </source>
</evidence>
<gene>
    <name evidence="4" type="ORF">N646_1233</name>
</gene>
<dbReference type="InterPro" id="IPR050090">
    <property type="entry name" value="Tyrosine_recombinase_XerCD"/>
</dbReference>
<dbReference type="SUPFAM" id="SSF56349">
    <property type="entry name" value="DNA breaking-rejoining enzymes"/>
    <property type="match status" value="1"/>
</dbReference>
<dbReference type="Proteomes" id="UP000016714">
    <property type="component" value="Chromosome 1"/>
</dbReference>
<protein>
    <submittedName>
        <fullName evidence="4">Integrase</fullName>
    </submittedName>
</protein>
<dbReference type="GO" id="GO:0006310">
    <property type="term" value="P:DNA recombination"/>
    <property type="evidence" value="ECO:0007669"/>
    <property type="project" value="UniProtKB-KW"/>
</dbReference>
<organism evidence="4 5">
    <name type="scientific">Vibrio alginolyticus (strain ATCC 17749 / DSM 2171 / NBRC 15630 / NCIMB 1903 / NCTC 12160 / XII-53)</name>
    <dbReference type="NCBI Taxonomy" id="1219076"/>
    <lineage>
        <taxon>Bacteria</taxon>
        <taxon>Pseudomonadati</taxon>
        <taxon>Pseudomonadota</taxon>
        <taxon>Gammaproteobacteria</taxon>
        <taxon>Vibrionales</taxon>
        <taxon>Vibrionaceae</taxon>
        <taxon>Vibrio</taxon>
    </lineage>
</organism>
<reference evidence="4 5" key="1">
    <citation type="journal article" date="2015" name="Genome Announc.">
        <title>Complete genome sequence of Vibrio alginolyticus ATCC 17749.</title>
        <authorList>
            <person name="Liu X.F."/>
            <person name="Cao Y."/>
            <person name="Zhang H.L."/>
            <person name="Chen Y.J."/>
            <person name="Hu C.J."/>
        </authorList>
    </citation>
    <scope>NUCLEOTIDE SEQUENCE [LARGE SCALE GENOMIC DNA]</scope>
    <source>
        <strain evidence="5">ATCC 17749 / DSM 2171 / NBRC 15630 / NCIMB 1903 / NCTC 12160 / XII-53</strain>
    </source>
</reference>
<dbReference type="Gene3D" id="1.10.443.10">
    <property type="entry name" value="Intergrase catalytic core"/>
    <property type="match status" value="1"/>
</dbReference>
<dbReference type="HOGENOM" id="CLU_027562_44_0_6"/>
<dbReference type="PANTHER" id="PTHR30349">
    <property type="entry name" value="PHAGE INTEGRASE-RELATED"/>
    <property type="match status" value="1"/>
</dbReference>
<keyword evidence="1" id="KW-0229">DNA integration</keyword>
<dbReference type="InterPro" id="IPR002104">
    <property type="entry name" value="Integrase_catalytic"/>
</dbReference>
<evidence type="ECO:0000313" key="5">
    <source>
        <dbReference type="Proteomes" id="UP000016714"/>
    </source>
</evidence>
<feature type="domain" description="Tyr recombinase" evidence="3">
    <location>
        <begin position="170"/>
        <end position="331"/>
    </location>
</feature>
<dbReference type="InterPro" id="IPR057084">
    <property type="entry name" value="Int_N"/>
</dbReference>
<dbReference type="KEGG" id="vag:N646_1233"/>
<dbReference type="CDD" id="cd00796">
    <property type="entry name" value="INT_Rci_Hp1_C"/>
    <property type="match status" value="1"/>
</dbReference>
<dbReference type="InterPro" id="IPR013762">
    <property type="entry name" value="Integrase-like_cat_sf"/>
</dbReference>
<dbReference type="PROSITE" id="PS51898">
    <property type="entry name" value="TYR_RECOMBINASE"/>
    <property type="match status" value="1"/>
</dbReference>